<name>W4JSW6_HETIT</name>
<evidence type="ECO:0000256" key="7">
    <source>
        <dbReference type="RuleBase" id="RU365009"/>
    </source>
</evidence>
<comment type="similarity">
    <text evidence="2 7">Belongs to the fungal hydrophobin family.</text>
</comment>
<dbReference type="SMART" id="SM00075">
    <property type="entry name" value="HYDRO"/>
    <property type="match status" value="1"/>
</dbReference>
<accession>W4JSW6</accession>
<dbReference type="InterPro" id="IPR001338">
    <property type="entry name" value="Class_I_Hydrophobin"/>
</dbReference>
<dbReference type="GO" id="GO:0009277">
    <property type="term" value="C:fungal-type cell wall"/>
    <property type="evidence" value="ECO:0007669"/>
    <property type="project" value="InterPro"/>
</dbReference>
<evidence type="ECO:0000313" key="9">
    <source>
        <dbReference type="Proteomes" id="UP000030671"/>
    </source>
</evidence>
<dbReference type="InterPro" id="IPR019778">
    <property type="entry name" value="Class_I_Hydrophobin_CS"/>
</dbReference>
<dbReference type="PROSITE" id="PS00956">
    <property type="entry name" value="HYDROPHOBIN"/>
    <property type="match status" value="1"/>
</dbReference>
<dbReference type="eggNOG" id="ENOG502QUR8">
    <property type="taxonomic scope" value="Eukaryota"/>
</dbReference>
<evidence type="ECO:0000256" key="1">
    <source>
        <dbReference type="ARBA" id="ARBA00004191"/>
    </source>
</evidence>
<dbReference type="Pfam" id="PF01185">
    <property type="entry name" value="Hydrophobin"/>
    <property type="match status" value="1"/>
</dbReference>
<evidence type="ECO:0000256" key="4">
    <source>
        <dbReference type="ARBA" id="ARBA00022525"/>
    </source>
</evidence>
<feature type="chain" id="PRO_5013986730" description="Hydrophobin" evidence="7">
    <location>
        <begin position="23"/>
        <end position="144"/>
    </location>
</feature>
<evidence type="ECO:0000256" key="6">
    <source>
        <dbReference type="ARBA" id="ARBA00023157"/>
    </source>
</evidence>
<dbReference type="RefSeq" id="XP_009551519.1">
    <property type="nucleotide sequence ID" value="XM_009553224.1"/>
</dbReference>
<dbReference type="KEGG" id="hir:HETIRDRAFT_156764"/>
<keyword evidence="5 7" id="KW-0732">Signal</keyword>
<dbReference type="OrthoDB" id="4225815at2759"/>
<gene>
    <name evidence="8" type="ORF">HETIRDRAFT_156764</name>
</gene>
<proteinExistence type="inferred from homology"/>
<keyword evidence="4 7" id="KW-0964">Secreted</keyword>
<dbReference type="AlphaFoldDB" id="W4JSW6"/>
<dbReference type="CDD" id="cd23507">
    <property type="entry name" value="hydrophobin_I"/>
    <property type="match status" value="1"/>
</dbReference>
<dbReference type="HOGENOM" id="CLU_105134_1_2_1"/>
<keyword evidence="3 7" id="KW-0134">Cell wall</keyword>
<evidence type="ECO:0000256" key="5">
    <source>
        <dbReference type="ARBA" id="ARBA00022729"/>
    </source>
</evidence>
<organism evidence="8 9">
    <name type="scientific">Heterobasidion irregulare (strain TC 32-1)</name>
    <dbReference type="NCBI Taxonomy" id="747525"/>
    <lineage>
        <taxon>Eukaryota</taxon>
        <taxon>Fungi</taxon>
        <taxon>Dikarya</taxon>
        <taxon>Basidiomycota</taxon>
        <taxon>Agaricomycotina</taxon>
        <taxon>Agaricomycetes</taxon>
        <taxon>Russulales</taxon>
        <taxon>Bondarzewiaceae</taxon>
        <taxon>Heterobasidion</taxon>
        <taxon>Heterobasidion annosum species complex</taxon>
    </lineage>
</organism>
<keyword evidence="9" id="KW-1185">Reference proteome</keyword>
<comment type="subcellular location">
    <subcellularLocation>
        <location evidence="1 7">Secreted</location>
        <location evidence="1 7">Cell wall</location>
    </subcellularLocation>
</comment>
<evidence type="ECO:0000256" key="3">
    <source>
        <dbReference type="ARBA" id="ARBA00022512"/>
    </source>
</evidence>
<dbReference type="GO" id="GO:0005199">
    <property type="term" value="F:structural constituent of cell wall"/>
    <property type="evidence" value="ECO:0007669"/>
    <property type="project" value="InterPro"/>
</dbReference>
<keyword evidence="6 7" id="KW-1015">Disulfide bond</keyword>
<dbReference type="EMBL" id="KI925464">
    <property type="protein sequence ID" value="ETW76633.1"/>
    <property type="molecule type" value="Genomic_DNA"/>
</dbReference>
<dbReference type="GeneID" id="20667666"/>
<evidence type="ECO:0000313" key="8">
    <source>
        <dbReference type="EMBL" id="ETW76633.1"/>
    </source>
</evidence>
<evidence type="ECO:0000256" key="2">
    <source>
        <dbReference type="ARBA" id="ARBA00010446"/>
    </source>
</evidence>
<reference evidence="8 9" key="1">
    <citation type="journal article" date="2012" name="New Phytol.">
        <title>Insight into trade-off between wood decay and parasitism from the genome of a fungal forest pathogen.</title>
        <authorList>
            <person name="Olson A."/>
            <person name="Aerts A."/>
            <person name="Asiegbu F."/>
            <person name="Belbahri L."/>
            <person name="Bouzid O."/>
            <person name="Broberg A."/>
            <person name="Canback B."/>
            <person name="Coutinho P.M."/>
            <person name="Cullen D."/>
            <person name="Dalman K."/>
            <person name="Deflorio G."/>
            <person name="van Diepen L.T."/>
            <person name="Dunand C."/>
            <person name="Duplessis S."/>
            <person name="Durling M."/>
            <person name="Gonthier P."/>
            <person name="Grimwood J."/>
            <person name="Fossdal C.G."/>
            <person name="Hansson D."/>
            <person name="Henrissat B."/>
            <person name="Hietala A."/>
            <person name="Himmelstrand K."/>
            <person name="Hoffmeister D."/>
            <person name="Hogberg N."/>
            <person name="James T.Y."/>
            <person name="Karlsson M."/>
            <person name="Kohler A."/>
            <person name="Kues U."/>
            <person name="Lee Y.H."/>
            <person name="Lin Y.C."/>
            <person name="Lind M."/>
            <person name="Lindquist E."/>
            <person name="Lombard V."/>
            <person name="Lucas S."/>
            <person name="Lunden K."/>
            <person name="Morin E."/>
            <person name="Murat C."/>
            <person name="Park J."/>
            <person name="Raffaello T."/>
            <person name="Rouze P."/>
            <person name="Salamov A."/>
            <person name="Schmutz J."/>
            <person name="Solheim H."/>
            <person name="Stahlberg J."/>
            <person name="Velez H."/>
            <person name="de Vries R.P."/>
            <person name="Wiebenga A."/>
            <person name="Woodward S."/>
            <person name="Yakovlev I."/>
            <person name="Garbelotto M."/>
            <person name="Martin F."/>
            <person name="Grigoriev I.V."/>
            <person name="Stenlid J."/>
        </authorList>
    </citation>
    <scope>NUCLEOTIDE SEQUENCE [LARGE SCALE GENOMIC DNA]</scope>
    <source>
        <strain evidence="8 9">TC 32-1</strain>
    </source>
</reference>
<dbReference type="Proteomes" id="UP000030671">
    <property type="component" value="Unassembled WGS sequence"/>
</dbReference>
<protein>
    <recommendedName>
        <fullName evidence="7">Hydrophobin</fullName>
    </recommendedName>
</protein>
<feature type="signal peptide" evidence="7">
    <location>
        <begin position="1"/>
        <end position="22"/>
    </location>
</feature>
<dbReference type="InParanoid" id="W4JSW6"/>
<sequence length="144" mass="14863">MFARFSTLSALSVLAIATMVAAGPSGWHKPEEVVPKHDYKPEYQPEYQPEYKSESKNSLSAQCNTGSVQCCDTVEDASSDNAAKALGLLGLVVQGANVPIGLNCDSIDVLIGVGAGSNCASQPVCCDKTESGLGVGCLPINLAA</sequence>